<protein>
    <submittedName>
        <fullName evidence="2">Uncharacterized protein</fullName>
    </submittedName>
</protein>
<dbReference type="EMBL" id="BPQR01000032">
    <property type="protein sequence ID" value="GJE06690.1"/>
    <property type="molecule type" value="Genomic_DNA"/>
</dbReference>
<name>A0ABQ4STZ5_9HYPH</name>
<keyword evidence="3" id="KW-1185">Reference proteome</keyword>
<reference evidence="2" key="2">
    <citation type="submission" date="2021-08" db="EMBL/GenBank/DDBJ databases">
        <authorList>
            <person name="Tani A."/>
            <person name="Ola A."/>
            <person name="Ogura Y."/>
            <person name="Katsura K."/>
            <person name="Hayashi T."/>
        </authorList>
    </citation>
    <scope>NUCLEOTIDE SEQUENCE</scope>
    <source>
        <strain evidence="2">LMG 23639</strain>
    </source>
</reference>
<comment type="caution">
    <text evidence="2">The sequence shown here is derived from an EMBL/GenBank/DDBJ whole genome shotgun (WGS) entry which is preliminary data.</text>
</comment>
<feature type="signal peptide" evidence="1">
    <location>
        <begin position="1"/>
        <end position="37"/>
    </location>
</feature>
<gene>
    <name evidence="2" type="ORF">AOPFMNJM_2012</name>
</gene>
<feature type="chain" id="PRO_5047007924" evidence="1">
    <location>
        <begin position="38"/>
        <end position="138"/>
    </location>
</feature>
<evidence type="ECO:0000313" key="2">
    <source>
        <dbReference type="EMBL" id="GJE06690.1"/>
    </source>
</evidence>
<reference evidence="2" key="1">
    <citation type="journal article" date="2021" name="Front. Microbiol.">
        <title>Comprehensive Comparative Genomics and Phenotyping of Methylobacterium Species.</title>
        <authorList>
            <person name="Alessa O."/>
            <person name="Ogura Y."/>
            <person name="Fujitani Y."/>
            <person name="Takami H."/>
            <person name="Hayashi T."/>
            <person name="Sahin N."/>
            <person name="Tani A."/>
        </authorList>
    </citation>
    <scope>NUCLEOTIDE SEQUENCE</scope>
    <source>
        <strain evidence="2">LMG 23639</strain>
    </source>
</reference>
<organism evidence="2 3">
    <name type="scientific">Methylobacterium jeotgali</name>
    <dbReference type="NCBI Taxonomy" id="381630"/>
    <lineage>
        <taxon>Bacteria</taxon>
        <taxon>Pseudomonadati</taxon>
        <taxon>Pseudomonadota</taxon>
        <taxon>Alphaproteobacteria</taxon>
        <taxon>Hyphomicrobiales</taxon>
        <taxon>Methylobacteriaceae</taxon>
        <taxon>Methylobacterium</taxon>
    </lineage>
</organism>
<keyword evidence="1" id="KW-0732">Signal</keyword>
<sequence length="138" mass="14648">MSPARPAPLRTPTRSLDRRTPPLAAALLLLGAAPATAEPFVRRAAVDPARLAACAFATLDRAHPGAVRMSDPRAAAIRITARDTGLFGPAPAPWLDMDIRRAGRGAEVIIRTEPAFLGEDRSPQRAWRTIDGCLPAGP</sequence>
<evidence type="ECO:0000256" key="1">
    <source>
        <dbReference type="SAM" id="SignalP"/>
    </source>
</evidence>
<proteinExistence type="predicted"/>
<accession>A0ABQ4STZ5</accession>
<evidence type="ECO:0000313" key="3">
    <source>
        <dbReference type="Proteomes" id="UP001055102"/>
    </source>
</evidence>
<dbReference type="Proteomes" id="UP001055102">
    <property type="component" value="Unassembled WGS sequence"/>
</dbReference>
<dbReference type="RefSeq" id="WP_238275529.1">
    <property type="nucleotide sequence ID" value="NZ_BPQR01000032.1"/>
</dbReference>